<proteinExistence type="predicted"/>
<organism evidence="3 4">
    <name type="scientific">Halogeometricum salsisoli</name>
    <dbReference type="NCBI Taxonomy" id="2950536"/>
    <lineage>
        <taxon>Archaea</taxon>
        <taxon>Methanobacteriati</taxon>
        <taxon>Methanobacteriota</taxon>
        <taxon>Stenosarchaea group</taxon>
        <taxon>Halobacteria</taxon>
        <taxon>Halobacteriales</taxon>
        <taxon>Haloferacaceae</taxon>
        <taxon>Halogeometricum</taxon>
    </lineage>
</organism>
<dbReference type="Proteomes" id="UP001257060">
    <property type="component" value="Unassembled WGS sequence"/>
</dbReference>
<accession>A0ABU2GG18</accession>
<dbReference type="InterPro" id="IPR011991">
    <property type="entry name" value="ArsR-like_HTH"/>
</dbReference>
<dbReference type="Gene3D" id="1.10.10.10">
    <property type="entry name" value="Winged helix-like DNA-binding domain superfamily/Winged helix DNA-binding domain"/>
    <property type="match status" value="1"/>
</dbReference>
<dbReference type="SUPFAM" id="SSF46785">
    <property type="entry name" value="Winged helix' DNA-binding domain"/>
    <property type="match status" value="1"/>
</dbReference>
<sequence>MEIDDFVGLTRRWPVLDGLRDGPLDRRELQEAVGVSRPTIHRQLRALRDSGLVAKQNGTFSLTPVGELAAAEFARTFDAMDTVSALSHVTPWLPLAEFGFEFDRLGDAEIALPRPNDPFAPTRRMLQTIHGADHIRMLTYTFLPEGDPAARQCFVDEGQHFEGVLDSTLVRSLLNDPASRTHLRDLLTRGARIAIASQPVPLILTIADEWVIIGAVDESGSPRGLIVTDNDVVRTWAEETVTAYHAGAEQLTPSAIDIGTVATDGGE</sequence>
<keyword evidence="4" id="KW-1185">Reference proteome</keyword>
<comment type="caution">
    <text evidence="3">The sequence shown here is derived from an EMBL/GenBank/DDBJ whole genome shotgun (WGS) entry which is preliminary data.</text>
</comment>
<reference evidence="3 4" key="1">
    <citation type="submission" date="2022-06" db="EMBL/GenBank/DDBJ databases">
        <title>Halogeometricum sp. a new haloarchaeum isolate from saline soil.</title>
        <authorList>
            <person name="Strakova D."/>
            <person name="Galisteo C."/>
            <person name="Sanchez-Porro C."/>
            <person name="Ventosa A."/>
        </authorList>
    </citation>
    <scope>NUCLEOTIDE SEQUENCE [LARGE SCALE GENOMIC DNA]</scope>
    <source>
        <strain evidence="3 4">S1BR25-6</strain>
    </source>
</reference>
<dbReference type="EMBL" id="JAMQOP010000002">
    <property type="protein sequence ID" value="MDS0299747.1"/>
    <property type="molecule type" value="Genomic_DNA"/>
</dbReference>
<name>A0ABU2GG18_9EURY</name>
<dbReference type="InterPro" id="IPR036390">
    <property type="entry name" value="WH_DNA-bd_sf"/>
</dbReference>
<dbReference type="Pfam" id="PF08350">
    <property type="entry name" value="FilR1_middle"/>
    <property type="match status" value="1"/>
</dbReference>
<dbReference type="RefSeq" id="WP_310924602.1">
    <property type="nucleotide sequence ID" value="NZ_JAMQOP010000002.1"/>
</dbReference>
<evidence type="ECO:0000313" key="3">
    <source>
        <dbReference type="EMBL" id="MDS0299747.1"/>
    </source>
</evidence>
<dbReference type="CDD" id="cd00090">
    <property type="entry name" value="HTH_ARSR"/>
    <property type="match status" value="1"/>
</dbReference>
<dbReference type="InterPro" id="IPR036388">
    <property type="entry name" value="WH-like_DNA-bd_sf"/>
</dbReference>
<dbReference type="Pfam" id="PF25213">
    <property type="entry name" value="HVO_A0261_N"/>
    <property type="match status" value="1"/>
</dbReference>
<evidence type="ECO:0000259" key="1">
    <source>
        <dbReference type="Pfam" id="PF08350"/>
    </source>
</evidence>
<feature type="domain" description="Methanogenesis regulatory protein FilR1 middle" evidence="1">
    <location>
        <begin position="118"/>
        <end position="245"/>
    </location>
</feature>
<evidence type="ECO:0000259" key="2">
    <source>
        <dbReference type="Pfam" id="PF25213"/>
    </source>
</evidence>
<feature type="domain" description="HVO-A0261-like N-terminal" evidence="2">
    <location>
        <begin position="2"/>
        <end position="82"/>
    </location>
</feature>
<gene>
    <name evidence="3" type="ORF">NDI76_13440</name>
</gene>
<protein>
    <submittedName>
        <fullName evidence="3">ArsR family transcriptional regulator</fullName>
    </submittedName>
</protein>
<dbReference type="InterPro" id="IPR057527">
    <property type="entry name" value="HVO_A0261-like_N"/>
</dbReference>
<evidence type="ECO:0000313" key="4">
    <source>
        <dbReference type="Proteomes" id="UP001257060"/>
    </source>
</evidence>
<dbReference type="InterPro" id="IPR013561">
    <property type="entry name" value="FilR1_middle_dom"/>
</dbReference>